<dbReference type="EMBL" id="JABBPG010000004">
    <property type="protein sequence ID" value="NOU51242.1"/>
    <property type="molecule type" value="Genomic_DNA"/>
</dbReference>
<dbReference type="RefSeq" id="WP_171626304.1">
    <property type="nucleotide sequence ID" value="NZ_JABBPG010000004.1"/>
</dbReference>
<dbReference type="AlphaFoldDB" id="A0A849VCW7"/>
<keyword evidence="2" id="KW-1133">Transmembrane helix</keyword>
<protein>
    <submittedName>
        <fullName evidence="3">Uncharacterized protein</fullName>
    </submittedName>
</protein>
<evidence type="ECO:0000256" key="2">
    <source>
        <dbReference type="SAM" id="Phobius"/>
    </source>
</evidence>
<feature type="compositionally biased region" description="Polar residues" evidence="1">
    <location>
        <begin position="96"/>
        <end position="111"/>
    </location>
</feature>
<sequence length="123" mass="13745">MQPLIIGTVLMVISFGLVVMSVVHGQKRLKFEKKLHKLVLGKDVDDDAPDQLQSQAYHIMMELGKALEEQEDHAQQHSVRQALSKVSELHAETAEYESQPNLGEEGTTTQSDKAKKPNLKVVK</sequence>
<evidence type="ECO:0000256" key="1">
    <source>
        <dbReference type="SAM" id="MobiDB-lite"/>
    </source>
</evidence>
<evidence type="ECO:0000313" key="4">
    <source>
        <dbReference type="Proteomes" id="UP000586305"/>
    </source>
</evidence>
<keyword evidence="2" id="KW-0472">Membrane</keyword>
<reference evidence="3 4" key="1">
    <citation type="submission" date="2020-04" db="EMBL/GenBank/DDBJ databases">
        <title>Pseudoalteromonas caenipelagi sp. nov., isolated from a tidal flat.</title>
        <authorList>
            <person name="Park S."/>
            <person name="Yoon J.-H."/>
        </authorList>
    </citation>
    <scope>NUCLEOTIDE SEQUENCE [LARGE SCALE GENOMIC DNA]</scope>
    <source>
        <strain evidence="3 4">JBTF-M23</strain>
    </source>
</reference>
<comment type="caution">
    <text evidence="3">The sequence shown here is derived from an EMBL/GenBank/DDBJ whole genome shotgun (WGS) entry which is preliminary data.</text>
</comment>
<name>A0A849VCW7_9GAMM</name>
<accession>A0A849VCW7</accession>
<dbReference type="Proteomes" id="UP000586305">
    <property type="component" value="Unassembled WGS sequence"/>
</dbReference>
<keyword evidence="4" id="KW-1185">Reference proteome</keyword>
<organism evidence="3 4">
    <name type="scientific">Pseudoalteromonas caenipelagi</name>
    <dbReference type="NCBI Taxonomy" id="2726988"/>
    <lineage>
        <taxon>Bacteria</taxon>
        <taxon>Pseudomonadati</taxon>
        <taxon>Pseudomonadota</taxon>
        <taxon>Gammaproteobacteria</taxon>
        <taxon>Alteromonadales</taxon>
        <taxon>Pseudoalteromonadaceae</taxon>
        <taxon>Pseudoalteromonas</taxon>
    </lineage>
</organism>
<gene>
    <name evidence="3" type="ORF">HG263_11960</name>
</gene>
<feature type="transmembrane region" description="Helical" evidence="2">
    <location>
        <begin position="6"/>
        <end position="25"/>
    </location>
</feature>
<proteinExistence type="predicted"/>
<evidence type="ECO:0000313" key="3">
    <source>
        <dbReference type="EMBL" id="NOU51242.1"/>
    </source>
</evidence>
<keyword evidence="2" id="KW-0812">Transmembrane</keyword>
<feature type="region of interest" description="Disordered" evidence="1">
    <location>
        <begin position="89"/>
        <end position="123"/>
    </location>
</feature>